<accession>A0AAD9C2E3</accession>
<proteinExistence type="predicted"/>
<feature type="chain" id="PRO_5041967138" evidence="2">
    <location>
        <begin position="22"/>
        <end position="89"/>
    </location>
</feature>
<feature type="signal peptide" evidence="2">
    <location>
        <begin position="1"/>
        <end position="21"/>
    </location>
</feature>
<organism evidence="3 4">
    <name type="scientific">Dissostichus eleginoides</name>
    <name type="common">Patagonian toothfish</name>
    <name type="synonym">Dissostichus amissus</name>
    <dbReference type="NCBI Taxonomy" id="100907"/>
    <lineage>
        <taxon>Eukaryota</taxon>
        <taxon>Metazoa</taxon>
        <taxon>Chordata</taxon>
        <taxon>Craniata</taxon>
        <taxon>Vertebrata</taxon>
        <taxon>Euteleostomi</taxon>
        <taxon>Actinopterygii</taxon>
        <taxon>Neopterygii</taxon>
        <taxon>Teleostei</taxon>
        <taxon>Neoteleostei</taxon>
        <taxon>Acanthomorphata</taxon>
        <taxon>Eupercaria</taxon>
        <taxon>Perciformes</taxon>
        <taxon>Notothenioidei</taxon>
        <taxon>Nototheniidae</taxon>
        <taxon>Dissostichus</taxon>
    </lineage>
</organism>
<dbReference type="Proteomes" id="UP001228049">
    <property type="component" value="Unassembled WGS sequence"/>
</dbReference>
<evidence type="ECO:0000313" key="4">
    <source>
        <dbReference type="Proteomes" id="UP001228049"/>
    </source>
</evidence>
<keyword evidence="2" id="KW-0732">Signal</keyword>
<comment type="caution">
    <text evidence="3">The sequence shown here is derived from an EMBL/GenBank/DDBJ whole genome shotgun (WGS) entry which is preliminary data.</text>
</comment>
<reference evidence="3" key="1">
    <citation type="submission" date="2023-04" db="EMBL/GenBank/DDBJ databases">
        <title>Chromosome-level genome of Chaenocephalus aceratus.</title>
        <authorList>
            <person name="Park H."/>
        </authorList>
    </citation>
    <scope>NUCLEOTIDE SEQUENCE</scope>
    <source>
        <strain evidence="3">DE</strain>
        <tissue evidence="3">Muscle</tissue>
    </source>
</reference>
<gene>
    <name evidence="3" type="ORF">KUDE01_020008</name>
</gene>
<name>A0AAD9C2E3_DISEL</name>
<feature type="compositionally biased region" description="Basic and acidic residues" evidence="1">
    <location>
        <begin position="72"/>
        <end position="89"/>
    </location>
</feature>
<protein>
    <submittedName>
        <fullName evidence="3">PI3/PI4-kinase family protein C1F5.11c</fullName>
    </submittedName>
</protein>
<evidence type="ECO:0000256" key="2">
    <source>
        <dbReference type="SAM" id="SignalP"/>
    </source>
</evidence>
<feature type="region of interest" description="Disordered" evidence="1">
    <location>
        <begin position="27"/>
        <end position="89"/>
    </location>
</feature>
<evidence type="ECO:0000313" key="3">
    <source>
        <dbReference type="EMBL" id="KAK1894550.1"/>
    </source>
</evidence>
<sequence>MDRQCCCFYFLSITLSTPATSSLVSGTFTCTESPEHEPNSRLTLPLVSSRDSDHSMVEQSSGSQPTKRRRALSPEDHKRIAAEELIRKA</sequence>
<dbReference type="EMBL" id="JASDAP010000011">
    <property type="protein sequence ID" value="KAK1894550.1"/>
    <property type="molecule type" value="Genomic_DNA"/>
</dbReference>
<evidence type="ECO:0000256" key="1">
    <source>
        <dbReference type="SAM" id="MobiDB-lite"/>
    </source>
</evidence>
<dbReference type="AlphaFoldDB" id="A0AAD9C2E3"/>
<keyword evidence="4" id="KW-1185">Reference proteome</keyword>